<reference evidence="1 2" key="1">
    <citation type="journal article" date="2022" name="Allergy">
        <title>Genome assembly and annotation of Periplaneta americana reveal a comprehensive cockroach allergen profile.</title>
        <authorList>
            <person name="Wang L."/>
            <person name="Xiong Q."/>
            <person name="Saelim N."/>
            <person name="Wang L."/>
            <person name="Nong W."/>
            <person name="Wan A.T."/>
            <person name="Shi M."/>
            <person name="Liu X."/>
            <person name="Cao Q."/>
            <person name="Hui J.H.L."/>
            <person name="Sookrung N."/>
            <person name="Leung T.F."/>
            <person name="Tungtrongchitr A."/>
            <person name="Tsui S.K.W."/>
        </authorList>
    </citation>
    <scope>NUCLEOTIDE SEQUENCE [LARGE SCALE GENOMIC DNA]</scope>
    <source>
        <strain evidence="1">PWHHKU_190912</strain>
    </source>
</reference>
<evidence type="ECO:0000313" key="2">
    <source>
        <dbReference type="Proteomes" id="UP001148838"/>
    </source>
</evidence>
<protein>
    <submittedName>
        <fullName evidence="1">Uncharacterized protein</fullName>
    </submittedName>
</protein>
<gene>
    <name evidence="1" type="ORF">ANN_06245</name>
</gene>
<proteinExistence type="predicted"/>
<sequence>MAGLLEAGNEPAVSLKAICNLGYLASELDEGDNASEMSPRSNAESYPAFAHIGLRENHGKTSTRSIFCGPLEKEPRKRLVKCFVCSMVEYDAWTLRRSEEKRLEAFQMWIWRRVEHVKWTDRIRCEAVLKRMVTKE</sequence>
<dbReference type="Proteomes" id="UP001148838">
    <property type="component" value="Unassembled WGS sequence"/>
</dbReference>
<dbReference type="EMBL" id="JAJSOF020000011">
    <property type="protein sequence ID" value="KAJ4444453.1"/>
    <property type="molecule type" value="Genomic_DNA"/>
</dbReference>
<organism evidence="1 2">
    <name type="scientific">Periplaneta americana</name>
    <name type="common">American cockroach</name>
    <name type="synonym">Blatta americana</name>
    <dbReference type="NCBI Taxonomy" id="6978"/>
    <lineage>
        <taxon>Eukaryota</taxon>
        <taxon>Metazoa</taxon>
        <taxon>Ecdysozoa</taxon>
        <taxon>Arthropoda</taxon>
        <taxon>Hexapoda</taxon>
        <taxon>Insecta</taxon>
        <taxon>Pterygota</taxon>
        <taxon>Neoptera</taxon>
        <taxon>Polyneoptera</taxon>
        <taxon>Dictyoptera</taxon>
        <taxon>Blattodea</taxon>
        <taxon>Blattoidea</taxon>
        <taxon>Blattidae</taxon>
        <taxon>Blattinae</taxon>
        <taxon>Periplaneta</taxon>
    </lineage>
</organism>
<keyword evidence="2" id="KW-1185">Reference proteome</keyword>
<evidence type="ECO:0000313" key="1">
    <source>
        <dbReference type="EMBL" id="KAJ4444453.1"/>
    </source>
</evidence>
<name>A0ABQ8TES7_PERAM</name>
<comment type="caution">
    <text evidence="1">The sequence shown here is derived from an EMBL/GenBank/DDBJ whole genome shotgun (WGS) entry which is preliminary data.</text>
</comment>
<accession>A0ABQ8TES7</accession>